<sequence>MTYVNPRIRAKFDSLSSELKKEIWALNASLNSTSDLAVALQSIIDDAETSEITSIS</sequence>
<dbReference type="EMBL" id="VSSQ01005710">
    <property type="protein sequence ID" value="MPM30145.1"/>
    <property type="molecule type" value="Genomic_DNA"/>
</dbReference>
<accession>A0A644YNH1</accession>
<reference evidence="1" key="1">
    <citation type="submission" date="2019-08" db="EMBL/GenBank/DDBJ databases">
        <authorList>
            <person name="Kucharzyk K."/>
            <person name="Murdoch R.W."/>
            <person name="Higgins S."/>
            <person name="Loffler F."/>
        </authorList>
    </citation>
    <scope>NUCLEOTIDE SEQUENCE</scope>
</reference>
<dbReference type="AlphaFoldDB" id="A0A644YNH1"/>
<protein>
    <submittedName>
        <fullName evidence="1">Uncharacterized protein</fullName>
    </submittedName>
</protein>
<evidence type="ECO:0000313" key="1">
    <source>
        <dbReference type="EMBL" id="MPM30145.1"/>
    </source>
</evidence>
<name>A0A644YNH1_9ZZZZ</name>
<proteinExistence type="predicted"/>
<gene>
    <name evidence="1" type="ORF">SDC9_76690</name>
</gene>
<comment type="caution">
    <text evidence="1">The sequence shown here is derived from an EMBL/GenBank/DDBJ whole genome shotgun (WGS) entry which is preliminary data.</text>
</comment>
<organism evidence="1">
    <name type="scientific">bioreactor metagenome</name>
    <dbReference type="NCBI Taxonomy" id="1076179"/>
    <lineage>
        <taxon>unclassified sequences</taxon>
        <taxon>metagenomes</taxon>
        <taxon>ecological metagenomes</taxon>
    </lineage>
</organism>